<dbReference type="KEGG" id="fcy:FRACYDRAFT_271344"/>
<accession>A0A1E7EU02</accession>
<dbReference type="InterPro" id="IPR018957">
    <property type="entry name" value="Znf_C3HC4_RING-type"/>
</dbReference>
<gene>
    <name evidence="7" type="ORF">FRACYDRAFT_271344</name>
</gene>
<organism evidence="7 8">
    <name type="scientific">Fragilariopsis cylindrus CCMP1102</name>
    <dbReference type="NCBI Taxonomy" id="635003"/>
    <lineage>
        <taxon>Eukaryota</taxon>
        <taxon>Sar</taxon>
        <taxon>Stramenopiles</taxon>
        <taxon>Ochrophyta</taxon>
        <taxon>Bacillariophyta</taxon>
        <taxon>Bacillariophyceae</taxon>
        <taxon>Bacillariophycidae</taxon>
        <taxon>Bacillariales</taxon>
        <taxon>Bacillariaceae</taxon>
        <taxon>Fragilariopsis</taxon>
    </lineage>
</organism>
<evidence type="ECO:0000313" key="8">
    <source>
        <dbReference type="Proteomes" id="UP000095751"/>
    </source>
</evidence>
<dbReference type="PROSITE" id="PS00518">
    <property type="entry name" value="ZF_RING_1"/>
    <property type="match status" value="1"/>
</dbReference>
<sequence length="233" mass="26446">MDPQTTMNDVVLSEAGLLIENDKATEQMKNSISQFARLLVCPLCSKIFDRPTTLSSCAHSFCMNCIDEYASNAYECPVKGCNMPMSIVGSNGGSYRKINPQLSQSIESLRTICKSLNKSKQHWWLSQNTLQSIEKMKSSRMKERQQKDILDEDQQEYSSDDGYGDNNMYTDQNHSRQEGEGEENNSDDEEDDEMVDLQQGSEKHRLCLSADDDDDDDDDDDNDIDEINSEDES</sequence>
<dbReference type="GO" id="GO:0008270">
    <property type="term" value="F:zinc ion binding"/>
    <property type="evidence" value="ECO:0007669"/>
    <property type="project" value="UniProtKB-KW"/>
</dbReference>
<protein>
    <recommendedName>
        <fullName evidence="6">RING-type domain-containing protein</fullName>
    </recommendedName>
</protein>
<dbReference type="Gene3D" id="3.30.40.10">
    <property type="entry name" value="Zinc/RING finger domain, C3HC4 (zinc finger)"/>
    <property type="match status" value="1"/>
</dbReference>
<dbReference type="EMBL" id="KV784375">
    <property type="protein sequence ID" value="OEU09451.1"/>
    <property type="molecule type" value="Genomic_DNA"/>
</dbReference>
<dbReference type="SMART" id="SM00184">
    <property type="entry name" value="RING"/>
    <property type="match status" value="1"/>
</dbReference>
<keyword evidence="1" id="KW-0479">Metal-binding</keyword>
<dbReference type="SUPFAM" id="SSF57850">
    <property type="entry name" value="RING/U-box"/>
    <property type="match status" value="1"/>
</dbReference>
<name>A0A1E7EU02_9STRA</name>
<evidence type="ECO:0000256" key="5">
    <source>
        <dbReference type="SAM" id="MobiDB-lite"/>
    </source>
</evidence>
<feature type="compositionally biased region" description="Basic and acidic residues" evidence="5">
    <location>
        <begin position="136"/>
        <end position="149"/>
    </location>
</feature>
<dbReference type="Proteomes" id="UP000095751">
    <property type="component" value="Unassembled WGS sequence"/>
</dbReference>
<keyword evidence="8" id="KW-1185">Reference proteome</keyword>
<evidence type="ECO:0000256" key="1">
    <source>
        <dbReference type="ARBA" id="ARBA00022723"/>
    </source>
</evidence>
<evidence type="ECO:0000256" key="2">
    <source>
        <dbReference type="ARBA" id="ARBA00022771"/>
    </source>
</evidence>
<proteinExistence type="predicted"/>
<evidence type="ECO:0000256" key="3">
    <source>
        <dbReference type="ARBA" id="ARBA00022833"/>
    </source>
</evidence>
<keyword evidence="2 4" id="KW-0863">Zinc-finger</keyword>
<keyword evidence="3" id="KW-0862">Zinc</keyword>
<feature type="compositionally biased region" description="Acidic residues" evidence="5">
    <location>
        <begin position="210"/>
        <end position="233"/>
    </location>
</feature>
<reference evidence="7 8" key="1">
    <citation type="submission" date="2016-09" db="EMBL/GenBank/DDBJ databases">
        <title>Extensive genetic diversity and differential bi-allelic expression allows diatom success in the polar Southern Ocean.</title>
        <authorList>
            <consortium name="DOE Joint Genome Institute"/>
            <person name="Mock T."/>
            <person name="Otillar R.P."/>
            <person name="Strauss J."/>
            <person name="Dupont C."/>
            <person name="Frickenhaus S."/>
            <person name="Maumus F."/>
            <person name="Mcmullan M."/>
            <person name="Sanges R."/>
            <person name="Schmutz J."/>
            <person name="Toseland A."/>
            <person name="Valas R."/>
            <person name="Veluchamy A."/>
            <person name="Ward B.J."/>
            <person name="Allen A."/>
            <person name="Barry K."/>
            <person name="Falciatore A."/>
            <person name="Ferrante M."/>
            <person name="Fortunato A.E."/>
            <person name="Gloeckner G."/>
            <person name="Gruber A."/>
            <person name="Hipkin R."/>
            <person name="Janech M."/>
            <person name="Kroth P."/>
            <person name="Leese F."/>
            <person name="Lindquist E."/>
            <person name="Lyon B.R."/>
            <person name="Martin J."/>
            <person name="Mayer C."/>
            <person name="Parker M."/>
            <person name="Quesneville H."/>
            <person name="Raymond J."/>
            <person name="Uhlig C."/>
            <person name="Valentin K.U."/>
            <person name="Worden A.Z."/>
            <person name="Armbrust E.V."/>
            <person name="Bowler C."/>
            <person name="Green B."/>
            <person name="Moulton V."/>
            <person name="Van Oosterhout C."/>
            <person name="Grigoriev I."/>
        </authorList>
    </citation>
    <scope>NUCLEOTIDE SEQUENCE [LARGE SCALE GENOMIC DNA]</scope>
    <source>
        <strain evidence="7 8">CCMP1102</strain>
    </source>
</reference>
<dbReference type="PROSITE" id="PS50089">
    <property type="entry name" value="ZF_RING_2"/>
    <property type="match status" value="1"/>
</dbReference>
<evidence type="ECO:0000259" key="6">
    <source>
        <dbReference type="PROSITE" id="PS50089"/>
    </source>
</evidence>
<feature type="compositionally biased region" description="Acidic residues" evidence="5">
    <location>
        <begin position="180"/>
        <end position="195"/>
    </location>
</feature>
<evidence type="ECO:0000313" key="7">
    <source>
        <dbReference type="EMBL" id="OEU09451.1"/>
    </source>
</evidence>
<feature type="compositionally biased region" description="Acidic residues" evidence="5">
    <location>
        <begin position="150"/>
        <end position="163"/>
    </location>
</feature>
<dbReference type="InterPro" id="IPR001841">
    <property type="entry name" value="Znf_RING"/>
</dbReference>
<dbReference type="Pfam" id="PF00097">
    <property type="entry name" value="zf-C3HC4"/>
    <property type="match status" value="1"/>
</dbReference>
<feature type="domain" description="RING-type" evidence="6">
    <location>
        <begin position="41"/>
        <end position="78"/>
    </location>
</feature>
<dbReference type="InterPro" id="IPR013083">
    <property type="entry name" value="Znf_RING/FYVE/PHD"/>
</dbReference>
<dbReference type="AlphaFoldDB" id="A0A1E7EU02"/>
<dbReference type="InterPro" id="IPR017907">
    <property type="entry name" value="Znf_RING_CS"/>
</dbReference>
<dbReference type="InParanoid" id="A0A1E7EU02"/>
<feature type="region of interest" description="Disordered" evidence="5">
    <location>
        <begin position="136"/>
        <end position="233"/>
    </location>
</feature>
<evidence type="ECO:0000256" key="4">
    <source>
        <dbReference type="PROSITE-ProRule" id="PRU00175"/>
    </source>
</evidence>
<dbReference type="OrthoDB" id="48119at2759"/>